<protein>
    <recommendedName>
        <fullName evidence="2">Sensor histidine kinase</fullName>
    </recommendedName>
</protein>
<sequence>MIKIRKNRAVAVLLSIVAIIYLAWSQFTLYEYRKALETEKARVYSIADHLELWKKISIEHNGYLNMQELEKDRRDIEFFQVTRKEGLPPMVDGDKFYSMFYNEPDKQRKKELENFFSDLVLRSYFYIIIDKNKKIKKMFWDKA</sequence>
<reference evidence="1" key="1">
    <citation type="submission" date="2018-06" db="EMBL/GenBank/DDBJ databases">
        <authorList>
            <person name="Zhirakovskaya E."/>
        </authorList>
    </citation>
    <scope>NUCLEOTIDE SEQUENCE</scope>
</reference>
<proteinExistence type="predicted"/>
<organism evidence="1">
    <name type="scientific">hydrothermal vent metagenome</name>
    <dbReference type="NCBI Taxonomy" id="652676"/>
    <lineage>
        <taxon>unclassified sequences</taxon>
        <taxon>metagenomes</taxon>
        <taxon>ecological metagenomes</taxon>
    </lineage>
</organism>
<evidence type="ECO:0000313" key="1">
    <source>
        <dbReference type="EMBL" id="VAW68440.1"/>
    </source>
</evidence>
<evidence type="ECO:0008006" key="2">
    <source>
        <dbReference type="Google" id="ProtNLM"/>
    </source>
</evidence>
<gene>
    <name evidence="1" type="ORF">MNBD_GAMMA10-2487</name>
</gene>
<accession>A0A3B0XUI9</accession>
<dbReference type="EMBL" id="UOFJ01000336">
    <property type="protein sequence ID" value="VAW68440.1"/>
    <property type="molecule type" value="Genomic_DNA"/>
</dbReference>
<dbReference type="AlphaFoldDB" id="A0A3B0XUI9"/>
<name>A0A3B0XUI9_9ZZZZ</name>